<evidence type="ECO:0000256" key="2">
    <source>
        <dbReference type="ARBA" id="ARBA00022723"/>
    </source>
</evidence>
<dbReference type="GO" id="GO:0005634">
    <property type="term" value="C:nucleus"/>
    <property type="evidence" value="ECO:0007669"/>
    <property type="project" value="UniProtKB-SubCell"/>
</dbReference>
<keyword evidence="2" id="KW-0479">Metal-binding</keyword>
<dbReference type="InterPro" id="IPR050815">
    <property type="entry name" value="TF_fung"/>
</dbReference>
<evidence type="ECO:0000256" key="1">
    <source>
        <dbReference type="ARBA" id="ARBA00004123"/>
    </source>
</evidence>
<keyword evidence="5" id="KW-0539">Nucleus</keyword>
<dbReference type="Pfam" id="PF04082">
    <property type="entry name" value="Fungal_trans"/>
    <property type="match status" value="1"/>
</dbReference>
<dbReference type="SMART" id="SM00066">
    <property type="entry name" value="GAL4"/>
    <property type="match status" value="1"/>
</dbReference>
<dbReference type="Gene3D" id="4.10.240.10">
    <property type="entry name" value="Zn(2)-C6 fungal-type DNA-binding domain"/>
    <property type="match status" value="1"/>
</dbReference>
<evidence type="ECO:0000256" key="4">
    <source>
        <dbReference type="ARBA" id="ARBA00023163"/>
    </source>
</evidence>
<sequence>MSKKKINQNFIFYQEIPNSFFLKPYRMNDNVESDKKAYSSLPSTLFKMVRHRRTYHSCKFCRLKKIKCNGGRPVCNNCQLSDRFCSYEEMDKDNESIDYDKINKKLKVINLPLKKILSSNKIDIYPDCISLNDFSPKNVLNSLISLSNQVGSLSTENSIVSPQKNIISDQKNHFQSIVSNLALELGYLDIDDAILVHLIDKVFVKSIFSLAISKAGIKSRINSKTLPEFMKYSLLSYLVKFTENHIVFKKHLYVLGSAYAEKALSLINASPKNISLDKILSLVLLSCHHVALSKTDHALALLNLKKNRRPLIVESWMEKEYSRRVWWLVYSLNICHCYNFGAINPIQNNNIFVNLPSDDERYKNFNGNVHENDVPESSCQSGLDANSYGDFNFLIKAYIELGGVGSFIKMNASRSTSKGLEYTKKFQVCKNRLEKYEEMYKARFDEVEIRNELISQEGRSKEYLSEKYYLFFYSGLIFRKENTRTKSLKPFKENSYCTFDNLQEFLGKNRVLKSDPFHVKEASSDYSSDIAPSKKRKLSEEFKNLPPLSPIEIGKTSFFKNSSLPKFHIDMTENYNGYKKKCTEAGHFFDRDISIQLKDFSKPPHIGGLLNGAYIPNKEMSKNSVSFLLTNNTY</sequence>
<comment type="caution">
    <text evidence="7">The sequence shown here is derived from an EMBL/GenBank/DDBJ whole genome shotgun (WGS) entry which is preliminary data.</text>
</comment>
<dbReference type="OrthoDB" id="39175at2759"/>
<dbReference type="GO" id="GO:0006351">
    <property type="term" value="P:DNA-templated transcription"/>
    <property type="evidence" value="ECO:0007669"/>
    <property type="project" value="InterPro"/>
</dbReference>
<reference evidence="8" key="1">
    <citation type="submission" date="2017-01" db="EMBL/GenBank/DDBJ databases">
        <authorList>
            <person name="Wang Y."/>
            <person name="White M."/>
            <person name="Kvist S."/>
            <person name="Moncalvo J.-M."/>
        </authorList>
    </citation>
    <scope>NUCLEOTIDE SEQUENCE [LARGE SCALE GENOMIC DNA]</scope>
    <source>
        <strain evidence="8">ID-206-W2</strain>
    </source>
</reference>
<protein>
    <recommendedName>
        <fullName evidence="6">Zn(2)-C6 fungal-type domain-containing protein</fullName>
    </recommendedName>
</protein>
<name>A0A1R1YJT4_9FUNG</name>
<dbReference type="GO" id="GO:0000981">
    <property type="term" value="F:DNA-binding transcription factor activity, RNA polymerase II-specific"/>
    <property type="evidence" value="ECO:0007669"/>
    <property type="project" value="InterPro"/>
</dbReference>
<dbReference type="SUPFAM" id="SSF57701">
    <property type="entry name" value="Zn2/Cys6 DNA-binding domain"/>
    <property type="match status" value="1"/>
</dbReference>
<comment type="subcellular location">
    <subcellularLocation>
        <location evidence="1">Nucleus</location>
    </subcellularLocation>
</comment>
<keyword evidence="8" id="KW-1185">Reference proteome</keyword>
<dbReference type="InterPro" id="IPR001138">
    <property type="entry name" value="Zn2Cys6_DnaBD"/>
</dbReference>
<evidence type="ECO:0000256" key="3">
    <source>
        <dbReference type="ARBA" id="ARBA00023015"/>
    </source>
</evidence>
<keyword evidence="3" id="KW-0805">Transcription regulation</keyword>
<evidence type="ECO:0000313" key="8">
    <source>
        <dbReference type="Proteomes" id="UP000187429"/>
    </source>
</evidence>
<dbReference type="PROSITE" id="PS00463">
    <property type="entry name" value="ZN2_CY6_FUNGAL_1"/>
    <property type="match status" value="1"/>
</dbReference>
<dbReference type="PANTHER" id="PTHR47338:SF5">
    <property type="entry name" value="ZN(II)2CYS6 TRANSCRIPTION FACTOR (EUROFUNG)"/>
    <property type="match status" value="1"/>
</dbReference>
<keyword evidence="4" id="KW-0804">Transcription</keyword>
<dbReference type="EMBL" id="LSSM01001144">
    <property type="protein sequence ID" value="OMJ27144.1"/>
    <property type="molecule type" value="Genomic_DNA"/>
</dbReference>
<feature type="domain" description="Zn(2)-C6 fungal-type" evidence="6">
    <location>
        <begin position="57"/>
        <end position="87"/>
    </location>
</feature>
<dbReference type="CDD" id="cd00067">
    <property type="entry name" value="GAL4"/>
    <property type="match status" value="1"/>
</dbReference>
<organism evidence="7 8">
    <name type="scientific">Smittium culicis</name>
    <dbReference type="NCBI Taxonomy" id="133412"/>
    <lineage>
        <taxon>Eukaryota</taxon>
        <taxon>Fungi</taxon>
        <taxon>Fungi incertae sedis</taxon>
        <taxon>Zoopagomycota</taxon>
        <taxon>Kickxellomycotina</taxon>
        <taxon>Harpellomycetes</taxon>
        <taxon>Harpellales</taxon>
        <taxon>Legeriomycetaceae</taxon>
        <taxon>Smittium</taxon>
    </lineage>
</organism>
<dbReference type="PANTHER" id="PTHR47338">
    <property type="entry name" value="ZN(II)2CYS6 TRANSCRIPTION FACTOR (EUROFUNG)-RELATED"/>
    <property type="match status" value="1"/>
</dbReference>
<dbReference type="AlphaFoldDB" id="A0A1R1YJT4"/>
<dbReference type="InterPro" id="IPR036864">
    <property type="entry name" value="Zn2-C6_fun-type_DNA-bd_sf"/>
</dbReference>
<evidence type="ECO:0000256" key="5">
    <source>
        <dbReference type="ARBA" id="ARBA00023242"/>
    </source>
</evidence>
<dbReference type="CDD" id="cd12148">
    <property type="entry name" value="fungal_TF_MHR"/>
    <property type="match status" value="1"/>
</dbReference>
<dbReference type="InterPro" id="IPR007219">
    <property type="entry name" value="XnlR_reg_dom"/>
</dbReference>
<dbReference type="PROSITE" id="PS50048">
    <property type="entry name" value="ZN2_CY6_FUNGAL_2"/>
    <property type="match status" value="1"/>
</dbReference>
<dbReference type="GO" id="GO:0003677">
    <property type="term" value="F:DNA binding"/>
    <property type="evidence" value="ECO:0007669"/>
    <property type="project" value="InterPro"/>
</dbReference>
<dbReference type="GO" id="GO:0008270">
    <property type="term" value="F:zinc ion binding"/>
    <property type="evidence" value="ECO:0007669"/>
    <property type="project" value="InterPro"/>
</dbReference>
<accession>A0A1R1YJT4</accession>
<proteinExistence type="predicted"/>
<evidence type="ECO:0000259" key="6">
    <source>
        <dbReference type="PROSITE" id="PS50048"/>
    </source>
</evidence>
<dbReference type="Pfam" id="PF00172">
    <property type="entry name" value="Zn_clus"/>
    <property type="match status" value="1"/>
</dbReference>
<dbReference type="Proteomes" id="UP000187429">
    <property type="component" value="Unassembled WGS sequence"/>
</dbReference>
<gene>
    <name evidence="7" type="ORF">AYI69_g3430</name>
</gene>
<evidence type="ECO:0000313" key="7">
    <source>
        <dbReference type="EMBL" id="OMJ27144.1"/>
    </source>
</evidence>